<dbReference type="SUPFAM" id="SSF49599">
    <property type="entry name" value="TRAF domain-like"/>
    <property type="match status" value="2"/>
</dbReference>
<dbReference type="AlphaFoldDB" id="A0AAV3PX42"/>
<dbReference type="CDD" id="cd00121">
    <property type="entry name" value="MATH"/>
    <property type="match status" value="2"/>
</dbReference>
<dbReference type="InterPro" id="IPR008974">
    <property type="entry name" value="TRAF-like"/>
</dbReference>
<keyword evidence="3" id="KW-1185">Reference proteome</keyword>
<dbReference type="Proteomes" id="UP001454036">
    <property type="component" value="Unassembled WGS sequence"/>
</dbReference>
<feature type="domain" description="MATH" evidence="1">
    <location>
        <begin position="192"/>
        <end position="318"/>
    </location>
</feature>
<organism evidence="2 3">
    <name type="scientific">Lithospermum erythrorhizon</name>
    <name type="common">Purple gromwell</name>
    <name type="synonym">Lithospermum officinale var. erythrorhizon</name>
    <dbReference type="NCBI Taxonomy" id="34254"/>
    <lineage>
        <taxon>Eukaryota</taxon>
        <taxon>Viridiplantae</taxon>
        <taxon>Streptophyta</taxon>
        <taxon>Embryophyta</taxon>
        <taxon>Tracheophyta</taxon>
        <taxon>Spermatophyta</taxon>
        <taxon>Magnoliopsida</taxon>
        <taxon>eudicotyledons</taxon>
        <taxon>Gunneridae</taxon>
        <taxon>Pentapetalae</taxon>
        <taxon>asterids</taxon>
        <taxon>lamiids</taxon>
        <taxon>Boraginales</taxon>
        <taxon>Boraginaceae</taxon>
        <taxon>Boraginoideae</taxon>
        <taxon>Lithospermeae</taxon>
        <taxon>Lithospermum</taxon>
    </lineage>
</organism>
<dbReference type="SMART" id="SM00061">
    <property type="entry name" value="MATH"/>
    <property type="match status" value="2"/>
</dbReference>
<dbReference type="Pfam" id="PF22486">
    <property type="entry name" value="MATH_2"/>
    <property type="match status" value="2"/>
</dbReference>
<dbReference type="EMBL" id="BAABME010002858">
    <property type="protein sequence ID" value="GAA0156409.1"/>
    <property type="molecule type" value="Genomic_DNA"/>
</dbReference>
<evidence type="ECO:0000313" key="2">
    <source>
        <dbReference type="EMBL" id="GAA0156409.1"/>
    </source>
</evidence>
<feature type="domain" description="MATH" evidence="1">
    <location>
        <begin position="38"/>
        <end position="171"/>
    </location>
</feature>
<sequence length="333" mass="38026">MGKKKSRYGKHEMENQKSNILDVKNDVKVSRTSRYLAPADFIFKIQSFSSLLGQATKRVQSTIFESGGYKWRLCLSTRGSKGEDGGDHISLYLSIVDMDMLTSGWEVNVNVKFFLFNQIENQYLSVQDADLWRFHRLKTELGFDQLLPLSSFSDPTNGYLIDDSCAFGAEIYVIKPKNPTFESIDLSKTLESPIFTWQIKDFSKSDKILYSPEFIKGGWKWNLLLYPNGNGSGTGESISCFLHFNDFESLGDSELEAKFKIRIIDHVSRGKEEKESSTKFRSSGVKDWGFSNFFSLKDLKDATKHYLLDDTLLLEVEICGMSKVKEIKDVPFD</sequence>
<dbReference type="Gene3D" id="2.60.210.10">
    <property type="entry name" value="Apoptosis, Tumor Necrosis Factor Receptor Associated Protein 2, Chain A"/>
    <property type="match status" value="2"/>
</dbReference>
<dbReference type="PANTHER" id="PTHR46162">
    <property type="entry name" value="TRAF-LIKE FAMILY PROTEIN"/>
    <property type="match status" value="1"/>
</dbReference>
<protein>
    <recommendedName>
        <fullName evidence="1">MATH domain-containing protein</fullName>
    </recommendedName>
</protein>
<comment type="caution">
    <text evidence="2">The sequence shown here is derived from an EMBL/GenBank/DDBJ whole genome shotgun (WGS) entry which is preliminary data.</text>
</comment>
<reference evidence="2 3" key="1">
    <citation type="submission" date="2024-01" db="EMBL/GenBank/DDBJ databases">
        <title>The complete chloroplast genome sequence of Lithospermum erythrorhizon: insights into the phylogenetic relationship among Boraginaceae species and the maternal lineages of purple gromwells.</title>
        <authorList>
            <person name="Okada T."/>
            <person name="Watanabe K."/>
        </authorList>
    </citation>
    <scope>NUCLEOTIDE SEQUENCE [LARGE SCALE GENOMIC DNA]</scope>
</reference>
<gene>
    <name evidence="2" type="ORF">LIER_13919</name>
</gene>
<evidence type="ECO:0000313" key="3">
    <source>
        <dbReference type="Proteomes" id="UP001454036"/>
    </source>
</evidence>
<dbReference type="PROSITE" id="PS50144">
    <property type="entry name" value="MATH"/>
    <property type="match status" value="2"/>
</dbReference>
<accession>A0AAV3PX42</accession>
<proteinExistence type="predicted"/>
<dbReference type="InterPro" id="IPR002083">
    <property type="entry name" value="MATH/TRAF_dom"/>
</dbReference>
<evidence type="ECO:0000259" key="1">
    <source>
        <dbReference type="PROSITE" id="PS50144"/>
    </source>
</evidence>
<dbReference type="PANTHER" id="PTHR46162:SF40">
    <property type="entry name" value="TRAF-LIKE FAMILY PROTEIN"/>
    <property type="match status" value="1"/>
</dbReference>
<name>A0AAV3PX42_LITER</name>